<dbReference type="EMBL" id="WTPX01000018">
    <property type="protein sequence ID" value="NNJ24840.1"/>
    <property type="molecule type" value="Genomic_DNA"/>
</dbReference>
<dbReference type="CDD" id="cd06530">
    <property type="entry name" value="S26_SPase_I"/>
    <property type="match status" value="1"/>
</dbReference>
<sequence>MTKPDTDAAASPEKPPKKDGTRETMESIVIAFVFCFLFKTFEAEAFVIPTGSMAPTLYGRHKDAVCPGCGFEWAVGASQEVDDAGYLHSFDPDGIRGPKPPEPSSRERVHSAKCPNCNRPVNLAPLPPFAGDRILVNKWPFLLGEPERWAVTVFKFPESPTTNYVKRLVGLPGETLTLRQGDLYRIVGRENGAGAAEMLRKEPAKQRAMTLPVYEHAKPAPELLAAGVPERFAPVRYRGESAGPGAVAGWVEDATGWSALPEARALRLTPGAGSGGGSDGAPDDQWDWVRYRHFRPTAEQWRQVADGVPVNDVTPKLILDHCAYNPDTLQPDGAFWVGDLEMALELELSDVADGAGVLLELVEGDRTYRCRIDPGTGQATLSYYDTLPGAEQAAEASDGRLDPIESTLAEGATEIFGPGEYELVFANVDDALTLWVDGDPIEFMPAGGGEPVEQTLYPPYAATSVQEPTDRDFTPAGFAVKNLTARASEMTIRRDLYYRGSFRDPNDLGPVVRKTDSLGRKLEFDDVETGRLSELASLADQPAAYARRYRSTLLADDPRVNRRVYEMTLGPDEFLMLGDNSPSSLDSRLWSNTRGAPRRHAVPREALVGTAFAIYWPHGEPFWFADDDGVTRGWAADWIPGLNRWFYHVGTDGRIVPSYQEHGVPFLPNFARLFQRIR</sequence>
<evidence type="ECO:0000313" key="10">
    <source>
        <dbReference type="Proteomes" id="UP000609651"/>
    </source>
</evidence>
<feature type="domain" description="Peptidase S26" evidence="8">
    <location>
        <begin position="566"/>
        <end position="616"/>
    </location>
</feature>
<dbReference type="PROSITE" id="PS00760">
    <property type="entry name" value="SPASE_I_2"/>
    <property type="match status" value="1"/>
</dbReference>
<proteinExistence type="inferred from homology"/>
<evidence type="ECO:0000313" key="9">
    <source>
        <dbReference type="EMBL" id="NNJ24840.1"/>
    </source>
</evidence>
<dbReference type="PANTHER" id="PTHR43390:SF1">
    <property type="entry name" value="CHLOROPLAST PROCESSING PEPTIDASE"/>
    <property type="match status" value="1"/>
</dbReference>
<evidence type="ECO:0000256" key="7">
    <source>
        <dbReference type="SAM" id="MobiDB-lite"/>
    </source>
</evidence>
<evidence type="ECO:0000256" key="1">
    <source>
        <dbReference type="ARBA" id="ARBA00000677"/>
    </source>
</evidence>
<evidence type="ECO:0000256" key="6">
    <source>
        <dbReference type="ARBA" id="ARBA00029906"/>
    </source>
</evidence>
<reference evidence="9 10" key="1">
    <citation type="journal article" date="2020" name="Syst. Appl. Microbiol.">
        <title>Alienimonas chondri sp. nov., a novel planctomycete isolated from the biofilm of the red alga Chondrus crispus.</title>
        <authorList>
            <person name="Vitorino I."/>
            <person name="Albuquerque L."/>
            <person name="Wiegand S."/>
            <person name="Kallscheuer N."/>
            <person name="da Costa M.S."/>
            <person name="Lobo-da-Cunha A."/>
            <person name="Jogler C."/>
            <person name="Lage O.M."/>
        </authorList>
    </citation>
    <scope>NUCLEOTIDE SEQUENCE [LARGE SCALE GENOMIC DNA]</scope>
    <source>
        <strain evidence="9 10">LzC2</strain>
    </source>
</reference>
<comment type="catalytic activity">
    <reaction evidence="1">
        <text>Cleavage of hydrophobic, N-terminal signal or leader sequences from secreted and periplasmic proteins.</text>
        <dbReference type="EC" id="3.4.21.89"/>
    </reaction>
</comment>
<feature type="domain" description="Peptidase S26" evidence="8">
    <location>
        <begin position="130"/>
        <end position="192"/>
    </location>
</feature>
<dbReference type="EC" id="3.4.21.89" evidence="3"/>
<feature type="region of interest" description="Disordered" evidence="7">
    <location>
        <begin position="1"/>
        <end position="22"/>
    </location>
</feature>
<evidence type="ECO:0000256" key="2">
    <source>
        <dbReference type="ARBA" id="ARBA00009370"/>
    </source>
</evidence>
<organism evidence="9 10">
    <name type="scientific">Alienimonas chondri</name>
    <dbReference type="NCBI Taxonomy" id="2681879"/>
    <lineage>
        <taxon>Bacteria</taxon>
        <taxon>Pseudomonadati</taxon>
        <taxon>Planctomycetota</taxon>
        <taxon>Planctomycetia</taxon>
        <taxon>Planctomycetales</taxon>
        <taxon>Planctomycetaceae</taxon>
        <taxon>Alienimonas</taxon>
    </lineage>
</organism>
<name>A0ABX1VA22_9PLAN</name>
<evidence type="ECO:0000256" key="3">
    <source>
        <dbReference type="ARBA" id="ARBA00013208"/>
    </source>
</evidence>
<dbReference type="SUPFAM" id="SSF51306">
    <property type="entry name" value="LexA/Signal peptidase"/>
    <property type="match status" value="2"/>
</dbReference>
<dbReference type="Gene3D" id="2.10.109.10">
    <property type="entry name" value="Umud Fragment, subunit A"/>
    <property type="match status" value="2"/>
</dbReference>
<keyword evidence="5" id="KW-0378">Hydrolase</keyword>
<dbReference type="InterPro" id="IPR036286">
    <property type="entry name" value="LexA/Signal_pep-like_sf"/>
</dbReference>
<dbReference type="InterPro" id="IPR000223">
    <property type="entry name" value="Pept_S26A_signal_pept_1"/>
</dbReference>
<keyword evidence="10" id="KW-1185">Reference proteome</keyword>
<evidence type="ECO:0000256" key="5">
    <source>
        <dbReference type="ARBA" id="ARBA00022801"/>
    </source>
</evidence>
<dbReference type="PANTHER" id="PTHR43390">
    <property type="entry name" value="SIGNAL PEPTIDASE I"/>
    <property type="match status" value="1"/>
</dbReference>
<accession>A0ABX1VA22</accession>
<gene>
    <name evidence="9" type="ORF">LzC2_09000</name>
</gene>
<evidence type="ECO:0000259" key="8">
    <source>
        <dbReference type="Pfam" id="PF10502"/>
    </source>
</evidence>
<dbReference type="PROSITE" id="PS00761">
    <property type="entry name" value="SPASE_I_3"/>
    <property type="match status" value="1"/>
</dbReference>
<dbReference type="Pfam" id="PF10502">
    <property type="entry name" value="Peptidase_S26"/>
    <property type="match status" value="2"/>
</dbReference>
<comment type="similarity">
    <text evidence="2">Belongs to the peptidase S26 family.</text>
</comment>
<dbReference type="InterPro" id="IPR019757">
    <property type="entry name" value="Pept_S26A_signal_pept_1_Lys-AS"/>
</dbReference>
<dbReference type="InterPro" id="IPR019533">
    <property type="entry name" value="Peptidase_S26"/>
</dbReference>
<feature type="region of interest" description="Disordered" evidence="7">
    <location>
        <begin position="89"/>
        <end position="112"/>
    </location>
</feature>
<comment type="caution">
    <text evidence="9">The sequence shown here is derived from an EMBL/GenBank/DDBJ whole genome shotgun (WGS) entry which is preliminary data.</text>
</comment>
<evidence type="ECO:0000256" key="4">
    <source>
        <dbReference type="ARBA" id="ARBA00019232"/>
    </source>
</evidence>
<dbReference type="Proteomes" id="UP000609651">
    <property type="component" value="Unassembled WGS sequence"/>
</dbReference>
<dbReference type="InterPro" id="IPR019758">
    <property type="entry name" value="Pept_S26A_signal_pept_1_CS"/>
</dbReference>
<dbReference type="RefSeq" id="WP_171184219.1">
    <property type="nucleotide sequence ID" value="NZ_WTPX01000018.1"/>
</dbReference>
<protein>
    <recommendedName>
        <fullName evidence="4">Signal peptidase I</fullName>
        <ecNumber evidence="3">3.4.21.89</ecNumber>
    </recommendedName>
    <alternativeName>
        <fullName evidence="6">Leader peptidase I</fullName>
    </alternativeName>
</protein>